<dbReference type="InterPro" id="IPR045864">
    <property type="entry name" value="aa-tRNA-synth_II/BPL/LPL"/>
</dbReference>
<dbReference type="CDD" id="cd02796">
    <property type="entry name" value="tRNA_bind_bactPheRS"/>
    <property type="match status" value="1"/>
</dbReference>
<dbReference type="SMART" id="SM00873">
    <property type="entry name" value="B3_4"/>
    <property type="match status" value="1"/>
</dbReference>
<comment type="catalytic activity">
    <reaction evidence="14 15">
        <text>tRNA(Phe) + L-phenylalanine + ATP = L-phenylalanyl-tRNA(Phe) + AMP + diphosphate + H(+)</text>
        <dbReference type="Rhea" id="RHEA:19413"/>
        <dbReference type="Rhea" id="RHEA-COMP:9668"/>
        <dbReference type="Rhea" id="RHEA-COMP:9699"/>
        <dbReference type="ChEBI" id="CHEBI:15378"/>
        <dbReference type="ChEBI" id="CHEBI:30616"/>
        <dbReference type="ChEBI" id="CHEBI:33019"/>
        <dbReference type="ChEBI" id="CHEBI:58095"/>
        <dbReference type="ChEBI" id="CHEBI:78442"/>
        <dbReference type="ChEBI" id="CHEBI:78531"/>
        <dbReference type="ChEBI" id="CHEBI:456215"/>
        <dbReference type="EC" id="6.1.1.20"/>
    </reaction>
</comment>
<evidence type="ECO:0000256" key="9">
    <source>
        <dbReference type="ARBA" id="ARBA00022840"/>
    </source>
</evidence>
<dbReference type="InterPro" id="IPR005146">
    <property type="entry name" value="B3/B4_tRNA-bd"/>
</dbReference>
<dbReference type="Gene3D" id="2.40.50.140">
    <property type="entry name" value="Nucleic acid-binding proteins"/>
    <property type="match status" value="1"/>
</dbReference>
<dbReference type="PANTHER" id="PTHR10947:SF0">
    <property type="entry name" value="PHENYLALANINE--TRNA LIGASE BETA SUBUNIT"/>
    <property type="match status" value="1"/>
</dbReference>
<dbReference type="NCBIfam" id="NF045760">
    <property type="entry name" value="YtpR"/>
    <property type="match status" value="1"/>
</dbReference>
<keyword evidence="7 15" id="KW-0479">Metal-binding</keyword>
<dbReference type="InterPro" id="IPR005121">
    <property type="entry name" value="Fdx_antiC-bd"/>
</dbReference>
<evidence type="ECO:0000256" key="14">
    <source>
        <dbReference type="ARBA" id="ARBA00049255"/>
    </source>
</evidence>
<evidence type="ECO:0000259" key="19">
    <source>
        <dbReference type="PROSITE" id="PS51483"/>
    </source>
</evidence>
<dbReference type="InterPro" id="IPR033714">
    <property type="entry name" value="tRNA_bind_bactPheRS"/>
</dbReference>
<reference evidence="20 21" key="1">
    <citation type="submission" date="2016-10" db="EMBL/GenBank/DDBJ databases">
        <authorList>
            <person name="de Groot N.N."/>
        </authorList>
    </citation>
    <scope>NUCLEOTIDE SEQUENCE [LARGE SCALE GENOMIC DNA]</scope>
    <source>
        <strain evidence="20 21">DSM 46701</strain>
    </source>
</reference>
<evidence type="ECO:0000313" key="20">
    <source>
        <dbReference type="EMBL" id="SEM98814.1"/>
    </source>
</evidence>
<dbReference type="InterPro" id="IPR002547">
    <property type="entry name" value="tRNA-bd_dom"/>
</dbReference>
<protein>
    <recommendedName>
        <fullName evidence="15">Phenylalanine--tRNA ligase beta subunit</fullName>
        <ecNumber evidence="15">6.1.1.20</ecNumber>
    </recommendedName>
    <alternativeName>
        <fullName evidence="15">Phenylalanyl-tRNA synthetase beta subunit</fullName>
        <shortName evidence="15">PheRS</shortName>
    </alternativeName>
</protein>
<dbReference type="InterPro" id="IPR020825">
    <property type="entry name" value="Phe-tRNA_synthase-like_B3/B4"/>
</dbReference>
<evidence type="ECO:0000256" key="10">
    <source>
        <dbReference type="ARBA" id="ARBA00022842"/>
    </source>
</evidence>
<dbReference type="GO" id="GO:0000287">
    <property type="term" value="F:magnesium ion binding"/>
    <property type="evidence" value="ECO:0007669"/>
    <property type="project" value="UniProtKB-UniRule"/>
</dbReference>
<evidence type="ECO:0000256" key="4">
    <source>
        <dbReference type="ARBA" id="ARBA00022490"/>
    </source>
</evidence>
<dbReference type="EC" id="6.1.1.20" evidence="15"/>
<dbReference type="InterPro" id="IPR009061">
    <property type="entry name" value="DNA-bd_dom_put_sf"/>
</dbReference>
<dbReference type="PROSITE" id="PS50886">
    <property type="entry name" value="TRBD"/>
    <property type="match status" value="1"/>
</dbReference>
<evidence type="ECO:0000256" key="6">
    <source>
        <dbReference type="ARBA" id="ARBA00022598"/>
    </source>
</evidence>
<dbReference type="GO" id="GO:0140096">
    <property type="term" value="F:catalytic activity, acting on a protein"/>
    <property type="evidence" value="ECO:0007669"/>
    <property type="project" value="UniProtKB-ARBA"/>
</dbReference>
<dbReference type="SMART" id="SM00896">
    <property type="entry name" value="FDX-ACB"/>
    <property type="match status" value="1"/>
</dbReference>
<dbReference type="PROSITE" id="PS51483">
    <property type="entry name" value="B5"/>
    <property type="match status" value="1"/>
</dbReference>
<evidence type="ECO:0000259" key="17">
    <source>
        <dbReference type="PROSITE" id="PS50886"/>
    </source>
</evidence>
<dbReference type="FunFam" id="3.50.40.10:FF:000001">
    <property type="entry name" value="Phenylalanine--tRNA ligase beta subunit"/>
    <property type="match status" value="1"/>
</dbReference>
<accession>A0A1H8CWJ5</accession>
<dbReference type="GO" id="GO:0009328">
    <property type="term" value="C:phenylalanine-tRNA ligase complex"/>
    <property type="evidence" value="ECO:0007669"/>
    <property type="project" value="TreeGrafter"/>
</dbReference>
<dbReference type="RefSeq" id="WP_089966275.1">
    <property type="nucleotide sequence ID" value="NZ_FOCQ01000004.1"/>
</dbReference>
<dbReference type="Pfam" id="PF01588">
    <property type="entry name" value="tRNA_bind"/>
    <property type="match status" value="1"/>
</dbReference>
<dbReference type="FunFam" id="3.30.930.10:FF:000022">
    <property type="entry name" value="Phenylalanine--tRNA ligase beta subunit"/>
    <property type="match status" value="1"/>
</dbReference>
<keyword evidence="8 15" id="KW-0547">Nucleotide-binding</keyword>
<dbReference type="Gene3D" id="3.30.56.10">
    <property type="match status" value="2"/>
</dbReference>
<dbReference type="Gene3D" id="3.50.40.10">
    <property type="entry name" value="Phenylalanyl-trna Synthetase, Chain B, domain 3"/>
    <property type="match status" value="1"/>
</dbReference>
<comment type="similarity">
    <text evidence="2 15">Belongs to the phenylalanyl-tRNA synthetase beta subunit family. Type 1 subfamily.</text>
</comment>
<dbReference type="OrthoDB" id="9805455at2"/>
<dbReference type="FunFam" id="3.30.56.10:FF:000002">
    <property type="entry name" value="Phenylalanine--tRNA ligase beta subunit"/>
    <property type="match status" value="1"/>
</dbReference>
<dbReference type="SMART" id="SM00874">
    <property type="entry name" value="B5"/>
    <property type="match status" value="1"/>
</dbReference>
<dbReference type="Gene3D" id="3.30.70.380">
    <property type="entry name" value="Ferrodoxin-fold anticodon-binding domain"/>
    <property type="match status" value="1"/>
</dbReference>
<dbReference type="GO" id="GO:0016740">
    <property type="term" value="F:transferase activity"/>
    <property type="evidence" value="ECO:0007669"/>
    <property type="project" value="UniProtKB-ARBA"/>
</dbReference>
<dbReference type="NCBIfam" id="TIGR00472">
    <property type="entry name" value="pheT_bact"/>
    <property type="match status" value="1"/>
</dbReference>
<evidence type="ECO:0000256" key="2">
    <source>
        <dbReference type="ARBA" id="ARBA00008653"/>
    </source>
</evidence>
<dbReference type="PROSITE" id="PS51447">
    <property type="entry name" value="FDX_ACB"/>
    <property type="match status" value="1"/>
</dbReference>
<feature type="domain" description="B5" evidence="19">
    <location>
        <begin position="408"/>
        <end position="483"/>
    </location>
</feature>
<feature type="domain" description="TRNA-binding" evidence="17">
    <location>
        <begin position="40"/>
        <end position="155"/>
    </location>
</feature>
<dbReference type="GO" id="GO:0005524">
    <property type="term" value="F:ATP binding"/>
    <property type="evidence" value="ECO:0007669"/>
    <property type="project" value="UniProtKB-UniRule"/>
</dbReference>
<feature type="binding site" evidence="15">
    <location>
        <position position="467"/>
    </location>
    <ligand>
        <name>Mg(2+)</name>
        <dbReference type="ChEBI" id="CHEBI:18420"/>
        <note>shared with alpha subunit</note>
    </ligand>
</feature>
<dbReference type="InterPro" id="IPR045060">
    <property type="entry name" value="Phe-tRNA-ligase_IIc_bsu"/>
</dbReference>
<dbReference type="STRING" id="1173111.SAMN05444955_104129"/>
<keyword evidence="10 15" id="KW-0460">Magnesium</keyword>
<evidence type="ECO:0000256" key="13">
    <source>
        <dbReference type="ARBA" id="ARBA00023146"/>
    </source>
</evidence>
<keyword evidence="11 16" id="KW-0694">RNA-binding</keyword>
<dbReference type="SUPFAM" id="SSF54991">
    <property type="entry name" value="Anticodon-binding domain of PheRS"/>
    <property type="match status" value="1"/>
</dbReference>
<sequence length="806" mass="89131">MLVSYEWLSQYVDLEGISPEDIAEELNRTGIEVEVIYTRDAGVSGVVVGEVLSVEKHPEADRLNVCMVNVGKGQMLQIVCGASNVAAGQRVPVALVGAKLPGGMKIKKANLRGVESNGMICSAKELGFPDKVLMKEQTEGILVLGPDAPVGEDIKNYLGMNDQVIELQLTPNRSDCLGMIGVAYEVSAIFDRELRLPDVYIQSVDEEESPVSITLESEEDCPFYAAQVVHDLKIGPSPQWMQNRLISAGIRPINNIVDITNYVMIETGQPLHAFDYDQIPGGRIVVRRARPGEQLVTLDGVTRECDEEMLLITDGDQPLAIAGIMGGESSEVTAQTTSVLIEAAFFDPAVVRKGSRKLGLRSEASNRFEKGVDPERIIPALARAVQLLQQFAGGKVGSDLYAEKIGDVDDVVISLRHERLVKVLGIKIKEEEVLDIFRRLHFPTQLREGIYDVQVPTRRPDLTMEVDLIEEVARLYGYDRIPTTLPWGQQLPGGLTREQKLRRVIRHTLRNLGMNEVLTYSLTSPEAGKKIEPLHRTARPIALAMPMSNEHAVLRTSLLPQLIETAAYNIKHGNNRVTIFEMGKTYVTEEENLTTLPEERWELAGLLTGEAEPTIWKQTPIPAGDFYIVKGMLEALFTRLGVSGVQYSEAFPDGFHPGRTAELSVNGEVIGLLGQLHPKLAKKYGLEDPVVFQLDLAKLFSAANDEVVYQPIPRYPAVTRDLALVVDEDVLAQEVEEGIREVAGELLESVTLFDVFTGAQIGEGKKSIAYSLVYRAKDRTLTDEEVQEVHQRVVDYLEDILGAKLR</sequence>
<evidence type="ECO:0000256" key="11">
    <source>
        <dbReference type="ARBA" id="ARBA00022884"/>
    </source>
</evidence>
<evidence type="ECO:0000256" key="12">
    <source>
        <dbReference type="ARBA" id="ARBA00022917"/>
    </source>
</evidence>
<evidence type="ECO:0000256" key="3">
    <source>
        <dbReference type="ARBA" id="ARBA00011209"/>
    </source>
</evidence>
<dbReference type="SUPFAM" id="SSF55681">
    <property type="entry name" value="Class II aaRS and biotin synthetases"/>
    <property type="match status" value="1"/>
</dbReference>
<dbReference type="CDD" id="cd00769">
    <property type="entry name" value="PheRS_beta_core"/>
    <property type="match status" value="1"/>
</dbReference>
<evidence type="ECO:0000313" key="21">
    <source>
        <dbReference type="Proteomes" id="UP000199695"/>
    </source>
</evidence>
<evidence type="ECO:0000256" key="16">
    <source>
        <dbReference type="PROSITE-ProRule" id="PRU00209"/>
    </source>
</evidence>
<dbReference type="GO" id="GO:0004826">
    <property type="term" value="F:phenylalanine-tRNA ligase activity"/>
    <property type="evidence" value="ECO:0007669"/>
    <property type="project" value="UniProtKB-UniRule"/>
</dbReference>
<dbReference type="SUPFAM" id="SSF50249">
    <property type="entry name" value="Nucleic acid-binding proteins"/>
    <property type="match status" value="1"/>
</dbReference>
<dbReference type="InterPro" id="IPR012340">
    <property type="entry name" value="NA-bd_OB-fold"/>
</dbReference>
<feature type="binding site" evidence="15">
    <location>
        <position position="471"/>
    </location>
    <ligand>
        <name>Mg(2+)</name>
        <dbReference type="ChEBI" id="CHEBI:18420"/>
        <note>shared with alpha subunit</note>
    </ligand>
</feature>
<feature type="domain" description="FDX-ACB" evidence="18">
    <location>
        <begin position="713"/>
        <end position="806"/>
    </location>
</feature>
<dbReference type="InterPro" id="IPR041616">
    <property type="entry name" value="PheRS_beta_core"/>
</dbReference>
<evidence type="ECO:0000256" key="7">
    <source>
        <dbReference type="ARBA" id="ARBA00022723"/>
    </source>
</evidence>
<dbReference type="InterPro" id="IPR036690">
    <property type="entry name" value="Fdx_antiC-bd_sf"/>
</dbReference>
<keyword evidence="12 15" id="KW-0648">Protein biosynthesis</keyword>
<proteinExistence type="inferred from homology"/>
<dbReference type="EMBL" id="FOCQ01000004">
    <property type="protein sequence ID" value="SEM98814.1"/>
    <property type="molecule type" value="Genomic_DNA"/>
</dbReference>
<keyword evidence="5 16" id="KW-0820">tRNA-binding</keyword>
<dbReference type="SUPFAM" id="SSF56037">
    <property type="entry name" value="PheT/TilS domain"/>
    <property type="match status" value="1"/>
</dbReference>
<dbReference type="Pfam" id="PF03484">
    <property type="entry name" value="B5"/>
    <property type="match status" value="1"/>
</dbReference>
<dbReference type="Pfam" id="PF03147">
    <property type="entry name" value="FDX-ACB"/>
    <property type="match status" value="1"/>
</dbReference>
<evidence type="ECO:0000259" key="18">
    <source>
        <dbReference type="PROSITE" id="PS51447"/>
    </source>
</evidence>
<comment type="subunit">
    <text evidence="3 15">Tetramer of two alpha and two beta subunits.</text>
</comment>
<comment type="subcellular location">
    <subcellularLocation>
        <location evidence="1 15">Cytoplasm</location>
    </subcellularLocation>
</comment>
<keyword evidence="21" id="KW-1185">Reference proteome</keyword>
<dbReference type="FunFam" id="3.30.70.380:FF:000001">
    <property type="entry name" value="Phenylalanine--tRNA ligase beta subunit"/>
    <property type="match status" value="1"/>
</dbReference>
<feature type="binding site" evidence="15">
    <location>
        <position position="470"/>
    </location>
    <ligand>
        <name>Mg(2+)</name>
        <dbReference type="ChEBI" id="CHEBI:18420"/>
        <note>shared with alpha subunit</note>
    </ligand>
</feature>
<keyword evidence="13 15" id="KW-0030">Aminoacyl-tRNA synthetase</keyword>
<dbReference type="Gene3D" id="3.30.930.10">
    <property type="entry name" value="Bira Bifunctional Protein, Domain 2"/>
    <property type="match status" value="1"/>
</dbReference>
<dbReference type="GO" id="GO:0006432">
    <property type="term" value="P:phenylalanyl-tRNA aminoacylation"/>
    <property type="evidence" value="ECO:0007669"/>
    <property type="project" value="UniProtKB-UniRule"/>
</dbReference>
<dbReference type="InterPro" id="IPR004532">
    <property type="entry name" value="Phe-tRNA-ligase_IIc_bsu_bact"/>
</dbReference>
<organism evidence="20 21">
    <name type="scientific">Lihuaxuella thermophila</name>
    <dbReference type="NCBI Taxonomy" id="1173111"/>
    <lineage>
        <taxon>Bacteria</taxon>
        <taxon>Bacillati</taxon>
        <taxon>Bacillota</taxon>
        <taxon>Bacilli</taxon>
        <taxon>Bacillales</taxon>
        <taxon>Thermoactinomycetaceae</taxon>
        <taxon>Lihuaxuella</taxon>
    </lineage>
</organism>
<comment type="cofactor">
    <cofactor evidence="15">
        <name>Mg(2+)</name>
        <dbReference type="ChEBI" id="CHEBI:18420"/>
    </cofactor>
    <text evidence="15">Binds 2 magnesium ions per tetramer.</text>
</comment>
<keyword evidence="4 15" id="KW-0963">Cytoplasm</keyword>
<dbReference type="PANTHER" id="PTHR10947">
    <property type="entry name" value="PHENYLALANYL-TRNA SYNTHETASE BETA CHAIN AND LEUCINE-RICH REPEAT-CONTAINING PROTEIN 47"/>
    <property type="match status" value="1"/>
</dbReference>
<dbReference type="GO" id="GO:0000049">
    <property type="term" value="F:tRNA binding"/>
    <property type="evidence" value="ECO:0007669"/>
    <property type="project" value="UniProtKB-UniRule"/>
</dbReference>
<dbReference type="Proteomes" id="UP000199695">
    <property type="component" value="Unassembled WGS sequence"/>
</dbReference>
<feature type="binding site" evidence="15">
    <location>
        <position position="461"/>
    </location>
    <ligand>
        <name>Mg(2+)</name>
        <dbReference type="ChEBI" id="CHEBI:18420"/>
        <note>shared with alpha subunit</note>
    </ligand>
</feature>
<evidence type="ECO:0000256" key="15">
    <source>
        <dbReference type="HAMAP-Rule" id="MF_00283"/>
    </source>
</evidence>
<dbReference type="HAMAP" id="MF_00283">
    <property type="entry name" value="Phe_tRNA_synth_beta1"/>
    <property type="match status" value="1"/>
</dbReference>
<name>A0A1H8CWJ5_9BACL</name>
<dbReference type="FunFam" id="2.40.50.140:FF:000045">
    <property type="entry name" value="Phenylalanine--tRNA ligase beta subunit"/>
    <property type="match status" value="1"/>
</dbReference>
<keyword evidence="6 15" id="KW-0436">Ligase</keyword>
<evidence type="ECO:0000256" key="1">
    <source>
        <dbReference type="ARBA" id="ARBA00004496"/>
    </source>
</evidence>
<dbReference type="SUPFAM" id="SSF46955">
    <property type="entry name" value="Putative DNA-binding domain"/>
    <property type="match status" value="1"/>
</dbReference>
<dbReference type="AlphaFoldDB" id="A0A1H8CWJ5"/>
<evidence type="ECO:0000256" key="8">
    <source>
        <dbReference type="ARBA" id="ARBA00022741"/>
    </source>
</evidence>
<dbReference type="Pfam" id="PF03483">
    <property type="entry name" value="B3_4"/>
    <property type="match status" value="1"/>
</dbReference>
<dbReference type="Pfam" id="PF17759">
    <property type="entry name" value="tRNA_synthFbeta"/>
    <property type="match status" value="1"/>
</dbReference>
<dbReference type="InterPro" id="IPR005147">
    <property type="entry name" value="tRNA_synthase_B5-dom"/>
</dbReference>
<gene>
    <name evidence="15" type="primary">pheT</name>
    <name evidence="20" type="ORF">SAMN05444955_104129</name>
</gene>
<keyword evidence="9 15" id="KW-0067">ATP-binding</keyword>
<evidence type="ECO:0000256" key="5">
    <source>
        <dbReference type="ARBA" id="ARBA00022555"/>
    </source>
</evidence>